<keyword evidence="2" id="KW-1185">Reference proteome</keyword>
<comment type="caution">
    <text evidence="1">The sequence shown here is derived from an EMBL/GenBank/DDBJ whole genome shotgun (WGS) entry which is preliminary data.</text>
</comment>
<sequence length="84" mass="9165">MGLAMAGALLTYGALRLGLAWLIESHPCGVAWLPRWWPDWAALCARDPGVIAARAVQVADWHKALPIMGACATFLLAAWPWRRG</sequence>
<protein>
    <submittedName>
        <fullName evidence="1">Uncharacterized protein</fullName>
    </submittedName>
</protein>
<dbReference type="EMBL" id="BPFH01000002">
    <property type="protein sequence ID" value="GIT94467.1"/>
    <property type="molecule type" value="Genomic_DNA"/>
</dbReference>
<reference evidence="1 2" key="1">
    <citation type="submission" date="2021-05" db="EMBL/GenBank/DDBJ databases">
        <title>Bacteria Genome sequencing.</title>
        <authorList>
            <person name="Takabe Y."/>
            <person name="Nakajima Y."/>
            <person name="Suzuki S."/>
            <person name="Shiozaki T."/>
        </authorList>
    </citation>
    <scope>NUCLEOTIDE SEQUENCE [LARGE SCALE GENOMIC DNA]</scope>
    <source>
        <strain evidence="1 2">AI_62</strain>
    </source>
</reference>
<evidence type="ECO:0000313" key="2">
    <source>
        <dbReference type="Proteomes" id="UP000786693"/>
    </source>
</evidence>
<dbReference type="Proteomes" id="UP000786693">
    <property type="component" value="Unassembled WGS sequence"/>
</dbReference>
<evidence type="ECO:0000313" key="1">
    <source>
        <dbReference type="EMBL" id="GIT94467.1"/>
    </source>
</evidence>
<accession>A0ABQ4NK49</accession>
<proteinExistence type="predicted"/>
<name>A0ABQ4NK49_9RHOB</name>
<organism evidence="1 2">
    <name type="scientific">Jannaschia pagri</name>
    <dbReference type="NCBI Taxonomy" id="2829797"/>
    <lineage>
        <taxon>Bacteria</taxon>
        <taxon>Pseudomonadati</taxon>
        <taxon>Pseudomonadota</taxon>
        <taxon>Alphaproteobacteria</taxon>
        <taxon>Rhodobacterales</taxon>
        <taxon>Roseobacteraceae</taxon>
        <taxon>Jannaschia</taxon>
    </lineage>
</organism>
<gene>
    <name evidence="1" type="ORF">JANAI62_10900</name>
</gene>